<dbReference type="KEGG" id="cpro:CPRO_18920"/>
<gene>
    <name evidence="1" type="ORF">CPRO_18920</name>
    <name evidence="2" type="ORF">SAMN02745151_01492</name>
</gene>
<dbReference type="EMBL" id="CP014223">
    <property type="protein sequence ID" value="AMJ41474.1"/>
    <property type="molecule type" value="Genomic_DNA"/>
</dbReference>
<dbReference type="Proteomes" id="UP000068026">
    <property type="component" value="Chromosome"/>
</dbReference>
<evidence type="ECO:0000313" key="2">
    <source>
        <dbReference type="EMBL" id="SHE69358.1"/>
    </source>
</evidence>
<sequence length="150" mass="17494">MQEDINHRSITFGVNSSKMTGKLLLKLIKLYLTHKKELPHGKQTIKQLAKHGQGMTNIEITDKNIKCFEKYARKYGVDFALKKDITETPPKYLVFFKAKDNDAILSAFKEFTADRMRKIEKPSVLQELREQKEKIKNAVVEKVKKKEQVR</sequence>
<evidence type="ECO:0000313" key="4">
    <source>
        <dbReference type="Proteomes" id="UP000184204"/>
    </source>
</evidence>
<evidence type="ECO:0000313" key="1">
    <source>
        <dbReference type="EMBL" id="AMJ41474.1"/>
    </source>
</evidence>
<reference evidence="1 3" key="1">
    <citation type="journal article" date="2016" name="Genome Announc.">
        <title>Complete Genome Sequence of the Amino Acid-Fermenting Clostridium propionicum X2 (DSM 1682).</title>
        <authorList>
            <person name="Poehlein A."/>
            <person name="Schlien K."/>
            <person name="Chowdhury N.P."/>
            <person name="Gottschalk G."/>
            <person name="Buckel W."/>
            <person name="Daniel R."/>
        </authorList>
    </citation>
    <scope>NUCLEOTIDE SEQUENCE [LARGE SCALE GENOMIC DNA]</scope>
    <source>
        <strain evidence="1 3">X2</strain>
    </source>
</reference>
<organism evidence="2 4">
    <name type="scientific">Anaerotignum propionicum DSM 1682</name>
    <dbReference type="NCBI Taxonomy" id="991789"/>
    <lineage>
        <taxon>Bacteria</taxon>
        <taxon>Bacillati</taxon>
        <taxon>Bacillota</taxon>
        <taxon>Clostridia</taxon>
        <taxon>Lachnospirales</taxon>
        <taxon>Anaerotignaceae</taxon>
        <taxon>Anaerotignum</taxon>
    </lineage>
</organism>
<reference evidence="3" key="2">
    <citation type="submission" date="2016-01" db="EMBL/GenBank/DDBJ databases">
        <authorList>
            <person name="Poehlein A."/>
            <person name="Schlien K."/>
            <person name="Gottschalk G."/>
            <person name="Buckel W."/>
            <person name="Daniel R."/>
        </authorList>
    </citation>
    <scope>NUCLEOTIDE SEQUENCE [LARGE SCALE GENOMIC DNA]</scope>
    <source>
        <strain evidence="3">X2</strain>
    </source>
</reference>
<name>A0A0X1U978_ANAPI</name>
<dbReference type="InterPro" id="IPR024234">
    <property type="entry name" value="DUF3801"/>
</dbReference>
<evidence type="ECO:0008006" key="5">
    <source>
        <dbReference type="Google" id="ProtNLM"/>
    </source>
</evidence>
<dbReference type="EMBL" id="FQUA01000005">
    <property type="protein sequence ID" value="SHE69358.1"/>
    <property type="molecule type" value="Genomic_DNA"/>
</dbReference>
<dbReference type="OrthoDB" id="9811478at2"/>
<reference evidence="4" key="3">
    <citation type="submission" date="2016-11" db="EMBL/GenBank/DDBJ databases">
        <authorList>
            <person name="Jaros S."/>
            <person name="Januszkiewicz K."/>
            <person name="Wedrychowicz H."/>
        </authorList>
    </citation>
    <scope>NUCLEOTIDE SEQUENCE [LARGE SCALE GENOMIC DNA]</scope>
    <source>
        <strain evidence="4">DSM 1682</strain>
    </source>
</reference>
<dbReference type="Pfam" id="PF12687">
    <property type="entry name" value="DUF3801"/>
    <property type="match status" value="1"/>
</dbReference>
<reference evidence="2" key="4">
    <citation type="submission" date="2016-11" db="EMBL/GenBank/DDBJ databases">
        <authorList>
            <person name="Varghese N."/>
            <person name="Submissions S."/>
        </authorList>
    </citation>
    <scope>NUCLEOTIDE SEQUENCE</scope>
    <source>
        <strain evidence="2">DSM 1682</strain>
    </source>
</reference>
<protein>
    <recommendedName>
        <fullName evidence="5">PcfB family protein</fullName>
    </recommendedName>
</protein>
<evidence type="ECO:0000313" key="3">
    <source>
        <dbReference type="Proteomes" id="UP000068026"/>
    </source>
</evidence>
<keyword evidence="3" id="KW-1185">Reference proteome</keyword>
<proteinExistence type="predicted"/>
<dbReference type="RefSeq" id="WP_066050779.1">
    <property type="nucleotide sequence ID" value="NZ_CP014223.1"/>
</dbReference>
<dbReference type="Proteomes" id="UP000184204">
    <property type="component" value="Unassembled WGS sequence"/>
</dbReference>
<accession>A0A0X1U978</accession>
<dbReference type="AlphaFoldDB" id="A0A0X1U978"/>